<dbReference type="InterPro" id="IPR052519">
    <property type="entry name" value="Euk-type_GlcNAc_Kinase"/>
</dbReference>
<dbReference type="eggNOG" id="COG2971">
    <property type="taxonomic scope" value="Bacteria"/>
</dbReference>
<sequence>MHHDDLVLGFDIGGTTTRALLCDLAGGTAGYGEAGGGNPNSHPVADAVREVSNAARQALSGTDPAAVRHGVLGMAGSSKMTDPAVAEEFHRAWRELGLRCPMTVLNDAEVAFAAGTPASSGTVLIAGTGAIASRIEDHREVRIADGYGWLLGDEGSGFWLGREAVRAALLALDTGVGEGELTNAVLQHYLPGQRESLRRRLITEVNAQPPIHLSRLAPLVCSTAQAGDATAQDIVHRAALLLADTAQRARQQDTGPIVLAGGLTAADNPVGQQLRAELAARDQRPVLTAGSGAAGAAWLAARTLVPDPTELHERLVG</sequence>
<protein>
    <submittedName>
        <fullName evidence="2">ATPase</fullName>
    </submittedName>
</protein>
<evidence type="ECO:0000313" key="3">
    <source>
        <dbReference type="Proteomes" id="UP000031419"/>
    </source>
</evidence>
<dbReference type="OrthoDB" id="8701357at2"/>
<accession>A0A073AUZ8</accession>
<gene>
    <name evidence="2" type="ORF">GU90_17490</name>
</gene>
<keyword evidence="3" id="KW-1185">Reference proteome</keyword>
<dbReference type="Proteomes" id="UP000031419">
    <property type="component" value="Unassembled WGS sequence"/>
</dbReference>
<feature type="domain" description="ATPase BadF/BadG/BcrA/BcrD type" evidence="1">
    <location>
        <begin position="8"/>
        <end position="300"/>
    </location>
</feature>
<dbReference type="Pfam" id="PF01869">
    <property type="entry name" value="BcrAD_BadFG"/>
    <property type="match status" value="1"/>
</dbReference>
<dbReference type="EMBL" id="JNVU01000042">
    <property type="protein sequence ID" value="KEI43215.1"/>
    <property type="molecule type" value="Genomic_DNA"/>
</dbReference>
<dbReference type="STRING" id="28042.GU90_17490"/>
<dbReference type="InterPro" id="IPR002731">
    <property type="entry name" value="ATPase_BadF"/>
</dbReference>
<dbReference type="PANTHER" id="PTHR43190">
    <property type="entry name" value="N-ACETYL-D-GLUCOSAMINE KINASE"/>
    <property type="match status" value="1"/>
</dbReference>
<proteinExistence type="predicted"/>
<dbReference type="SUPFAM" id="SSF53067">
    <property type="entry name" value="Actin-like ATPase domain"/>
    <property type="match status" value="2"/>
</dbReference>
<evidence type="ECO:0000313" key="2">
    <source>
        <dbReference type="EMBL" id="KEI43215.1"/>
    </source>
</evidence>
<dbReference type="CDD" id="cd24007">
    <property type="entry name" value="ASKHA_NBD_eukNAGK-like"/>
    <property type="match status" value="1"/>
</dbReference>
<dbReference type="PANTHER" id="PTHR43190:SF3">
    <property type="entry name" value="N-ACETYL-D-GLUCOSAMINE KINASE"/>
    <property type="match status" value="1"/>
</dbReference>
<dbReference type="RefSeq" id="WP_029719981.1">
    <property type="nucleotide sequence ID" value="NZ_JNVU01000042.1"/>
</dbReference>
<name>A0A073AUZ8_9PSEU</name>
<dbReference type="AlphaFoldDB" id="A0A073AUZ8"/>
<reference evidence="2 3" key="1">
    <citation type="submission" date="2014-06" db="EMBL/GenBank/DDBJ databases">
        <title>Saccharopolyspora rectivirgula DSM-43113 Genome sequencing.</title>
        <authorList>
            <person name="Barrera C."/>
            <person name="Millon L."/>
            <person name="Rognon B."/>
            <person name="Zaugg C."/>
            <person name="Monod M."/>
        </authorList>
    </citation>
    <scope>NUCLEOTIDE SEQUENCE [LARGE SCALE GENOMIC DNA]</scope>
    <source>
        <strain evidence="2 3">DSM 43113</strain>
    </source>
</reference>
<dbReference type="Gene3D" id="3.30.420.40">
    <property type="match status" value="2"/>
</dbReference>
<evidence type="ECO:0000259" key="1">
    <source>
        <dbReference type="Pfam" id="PF01869"/>
    </source>
</evidence>
<dbReference type="InterPro" id="IPR043129">
    <property type="entry name" value="ATPase_NBD"/>
</dbReference>
<comment type="caution">
    <text evidence="2">The sequence shown here is derived from an EMBL/GenBank/DDBJ whole genome shotgun (WGS) entry which is preliminary data.</text>
</comment>
<organism evidence="2 3">
    <name type="scientific">Saccharopolyspora rectivirgula</name>
    <dbReference type="NCBI Taxonomy" id="28042"/>
    <lineage>
        <taxon>Bacteria</taxon>
        <taxon>Bacillati</taxon>
        <taxon>Actinomycetota</taxon>
        <taxon>Actinomycetes</taxon>
        <taxon>Pseudonocardiales</taxon>
        <taxon>Pseudonocardiaceae</taxon>
        <taxon>Saccharopolyspora</taxon>
    </lineage>
</organism>